<protein>
    <recommendedName>
        <fullName evidence="2">Glycosyl transferase family 25 domain-containing protein</fullName>
    </recommendedName>
</protein>
<feature type="chain" id="PRO_5030974157" description="Glycosyl transferase family 25 domain-containing protein" evidence="1">
    <location>
        <begin position="18"/>
        <end position="284"/>
    </location>
</feature>
<evidence type="ECO:0000313" key="3">
    <source>
        <dbReference type="EMBL" id="CAD9776938.1"/>
    </source>
</evidence>
<organism evidence="3">
    <name type="scientific">Lotharella oceanica</name>
    <dbReference type="NCBI Taxonomy" id="641309"/>
    <lineage>
        <taxon>Eukaryota</taxon>
        <taxon>Sar</taxon>
        <taxon>Rhizaria</taxon>
        <taxon>Cercozoa</taxon>
        <taxon>Chlorarachniophyceae</taxon>
        <taxon>Lotharella</taxon>
    </lineage>
</organism>
<evidence type="ECO:0000256" key="1">
    <source>
        <dbReference type="SAM" id="SignalP"/>
    </source>
</evidence>
<gene>
    <name evidence="3" type="ORF">LSP00402_LOCUS20952</name>
</gene>
<sequence length="284" mass="32162">MAPLWAIGLSLIPACLAVRGIGGEKPLDMEHEPPTRHTAPVFSGDQHVFMAHHTTPELSFATYVITLRERRRHVETFLRDLGLSNVAHIQPAVLKSRLDLHSLVAHGHVKKQAGLSMGEIACSLSHREVLKHFLQTNKTHVLVFEDDARVGSGIEKELQTERGANFTMVQFFEELAQTSEKLGWHGLNLGRCWDHCDEDHAVMKVSEQIDVVKSKRSLCTYGYLFTREGAKIHLKSTGRLRDAEDRVRMSFPNFVYMSTRPRLLEQAVHKTNSINGEKFHPECK</sequence>
<keyword evidence="1" id="KW-0732">Signal</keyword>
<dbReference type="InterPro" id="IPR002654">
    <property type="entry name" value="Glyco_trans_25"/>
</dbReference>
<dbReference type="Pfam" id="PF01755">
    <property type="entry name" value="Glyco_transf_25"/>
    <property type="match status" value="1"/>
</dbReference>
<accession>A0A7S2XJH5</accession>
<feature type="signal peptide" evidence="1">
    <location>
        <begin position="1"/>
        <end position="17"/>
    </location>
</feature>
<proteinExistence type="predicted"/>
<feature type="domain" description="Glycosyl transferase family 25" evidence="2">
    <location>
        <begin position="103"/>
        <end position="240"/>
    </location>
</feature>
<evidence type="ECO:0000259" key="2">
    <source>
        <dbReference type="Pfam" id="PF01755"/>
    </source>
</evidence>
<dbReference type="CDD" id="cd06532">
    <property type="entry name" value="Glyco_transf_25"/>
    <property type="match status" value="1"/>
</dbReference>
<dbReference type="EMBL" id="HBHP01034043">
    <property type="protein sequence ID" value="CAD9776938.1"/>
    <property type="molecule type" value="Transcribed_RNA"/>
</dbReference>
<dbReference type="AlphaFoldDB" id="A0A7S2XJH5"/>
<name>A0A7S2XJH5_9EUKA</name>
<reference evidence="3" key="1">
    <citation type="submission" date="2021-01" db="EMBL/GenBank/DDBJ databases">
        <authorList>
            <person name="Corre E."/>
            <person name="Pelletier E."/>
            <person name="Niang G."/>
            <person name="Scheremetjew M."/>
            <person name="Finn R."/>
            <person name="Kale V."/>
            <person name="Holt S."/>
            <person name="Cochrane G."/>
            <person name="Meng A."/>
            <person name="Brown T."/>
            <person name="Cohen L."/>
        </authorList>
    </citation>
    <scope>NUCLEOTIDE SEQUENCE</scope>
    <source>
        <strain evidence="3">CCMP622</strain>
    </source>
</reference>